<dbReference type="SMART" id="SM00382">
    <property type="entry name" value="AAA"/>
    <property type="match status" value="1"/>
</dbReference>
<gene>
    <name evidence="6" type="ORF">HMPREF9103_00281</name>
</gene>
<keyword evidence="4" id="KW-0067">ATP-binding</keyword>
<keyword evidence="7" id="KW-1185">Reference proteome</keyword>
<dbReference type="InterPro" id="IPR027417">
    <property type="entry name" value="P-loop_NTPase"/>
</dbReference>
<dbReference type="HOGENOM" id="CLU_000604_1_11_9"/>
<comment type="similarity">
    <text evidence="1">Belongs to the ABC transporter superfamily.</text>
</comment>
<dbReference type="EMBL" id="AGEY01000014">
    <property type="protein sequence ID" value="EHM00950.1"/>
    <property type="molecule type" value="Genomic_DNA"/>
</dbReference>
<evidence type="ECO:0000313" key="7">
    <source>
        <dbReference type="Proteomes" id="UP000004625"/>
    </source>
</evidence>
<reference evidence="6 7" key="1">
    <citation type="submission" date="2011-09" db="EMBL/GenBank/DDBJ databases">
        <authorList>
            <person name="Weinstock G."/>
            <person name="Sodergren E."/>
            <person name="Clifton S."/>
            <person name="Fulton L."/>
            <person name="Fulton B."/>
            <person name="Courtney L."/>
            <person name="Fronick C."/>
            <person name="Harrison M."/>
            <person name="Strong C."/>
            <person name="Farmer C."/>
            <person name="Delahaunty K."/>
            <person name="Markovic C."/>
            <person name="Hall O."/>
            <person name="Minx P."/>
            <person name="Tomlinson C."/>
            <person name="Mitreva M."/>
            <person name="Hou S."/>
            <person name="Chen J."/>
            <person name="Wollam A."/>
            <person name="Pepin K.H."/>
            <person name="Johnson M."/>
            <person name="Bhonagiri V."/>
            <person name="Zhang X."/>
            <person name="Suruliraj S."/>
            <person name="Warren W."/>
            <person name="Chinwalla A."/>
            <person name="Mardis E.R."/>
            <person name="Wilson R.K."/>
        </authorList>
    </citation>
    <scope>NUCLEOTIDE SEQUENCE [LARGE SCALE GENOMIC DNA]</scope>
    <source>
        <strain evidence="6 7">F0439</strain>
    </source>
</reference>
<keyword evidence="2" id="KW-0813">Transport</keyword>
<dbReference type="STRING" id="797515.HMPREF9103_00281"/>
<proteinExistence type="inferred from homology"/>
<dbReference type="GO" id="GO:0005524">
    <property type="term" value="F:ATP binding"/>
    <property type="evidence" value="ECO:0007669"/>
    <property type="project" value="UniProtKB-KW"/>
</dbReference>
<dbReference type="PANTHER" id="PTHR42734">
    <property type="entry name" value="METAL TRANSPORT SYSTEM ATP-BINDING PROTEIN TM_0124-RELATED"/>
    <property type="match status" value="1"/>
</dbReference>
<dbReference type="Proteomes" id="UP000004625">
    <property type="component" value="Unassembled WGS sequence"/>
</dbReference>
<evidence type="ECO:0000313" key="6">
    <source>
        <dbReference type="EMBL" id="EHM00950.1"/>
    </source>
</evidence>
<keyword evidence="3" id="KW-0547">Nucleotide-binding</keyword>
<feature type="domain" description="ABC transporter" evidence="5">
    <location>
        <begin position="11"/>
        <end position="232"/>
    </location>
</feature>
<organism evidence="6 7">
    <name type="scientific">Lentilactobacillus parafarraginis F0439</name>
    <dbReference type="NCBI Taxonomy" id="797515"/>
    <lineage>
        <taxon>Bacteria</taxon>
        <taxon>Bacillati</taxon>
        <taxon>Bacillota</taxon>
        <taxon>Bacilli</taxon>
        <taxon>Lactobacillales</taxon>
        <taxon>Lactobacillaceae</taxon>
        <taxon>Lentilactobacillus</taxon>
    </lineage>
</organism>
<evidence type="ECO:0000256" key="2">
    <source>
        <dbReference type="ARBA" id="ARBA00022448"/>
    </source>
</evidence>
<dbReference type="PANTHER" id="PTHR42734:SF17">
    <property type="entry name" value="METAL TRANSPORT SYSTEM ATP-BINDING PROTEIN TM_0124-RELATED"/>
    <property type="match status" value="1"/>
</dbReference>
<name>G9ZKN3_9LACO</name>
<dbReference type="Pfam" id="PF00005">
    <property type="entry name" value="ABC_tran"/>
    <property type="match status" value="1"/>
</dbReference>
<accession>G9ZKN3</accession>
<evidence type="ECO:0000256" key="4">
    <source>
        <dbReference type="ARBA" id="ARBA00022840"/>
    </source>
</evidence>
<dbReference type="InterPro" id="IPR050153">
    <property type="entry name" value="Metal_Ion_Import_ABC"/>
</dbReference>
<dbReference type="GO" id="GO:0016887">
    <property type="term" value="F:ATP hydrolysis activity"/>
    <property type="evidence" value="ECO:0007669"/>
    <property type="project" value="InterPro"/>
</dbReference>
<evidence type="ECO:0000259" key="5">
    <source>
        <dbReference type="PROSITE" id="PS50893"/>
    </source>
</evidence>
<dbReference type="PROSITE" id="PS50893">
    <property type="entry name" value="ABC_TRANSPORTER_2"/>
    <property type="match status" value="1"/>
</dbReference>
<evidence type="ECO:0000256" key="1">
    <source>
        <dbReference type="ARBA" id="ARBA00005417"/>
    </source>
</evidence>
<dbReference type="PATRIC" id="fig|797515.3.peg.261"/>
<comment type="caution">
    <text evidence="6">The sequence shown here is derived from an EMBL/GenBank/DDBJ whole genome shotgun (WGS) entry which is preliminary data.</text>
</comment>
<evidence type="ECO:0000256" key="3">
    <source>
        <dbReference type="ARBA" id="ARBA00022741"/>
    </source>
</evidence>
<protein>
    <submittedName>
        <fullName evidence="6">High-affinity zinc transporter ATPase family protein</fullName>
    </submittedName>
</protein>
<dbReference type="InterPro" id="IPR003593">
    <property type="entry name" value="AAA+_ATPase"/>
</dbReference>
<sequence length="232" mass="25879">MEVAVLSDILISCENLSLSFPNHQVLSDLSFQLHRGDFLGVIGENGVGKTTLVRLILKQLRPSGGHIRLAPGLKIGYVPQFRNIDVEYPLSIRDFIGLSFTGLKLPWLSGKEKNRVNEVMKSVGLTEIADRPLGLASGGEKQKAYLAQALINHPDLLILDESTASLDPSTKKELLDVVLRLNNQLGLTILFVSHDMQLIREYPKHYLWLQKDHYETGKIQDLPEGAEEGLYV</sequence>
<dbReference type="eggNOG" id="COG1121">
    <property type="taxonomic scope" value="Bacteria"/>
</dbReference>
<dbReference type="InterPro" id="IPR003439">
    <property type="entry name" value="ABC_transporter-like_ATP-bd"/>
</dbReference>
<dbReference type="SUPFAM" id="SSF52540">
    <property type="entry name" value="P-loop containing nucleoside triphosphate hydrolases"/>
    <property type="match status" value="1"/>
</dbReference>
<dbReference type="Gene3D" id="3.40.50.300">
    <property type="entry name" value="P-loop containing nucleotide triphosphate hydrolases"/>
    <property type="match status" value="1"/>
</dbReference>
<dbReference type="AlphaFoldDB" id="G9ZKN3"/>